<dbReference type="Gene3D" id="1.20.1600.10">
    <property type="entry name" value="Outer membrane efflux proteins (OEP)"/>
    <property type="match status" value="1"/>
</dbReference>
<gene>
    <name evidence="3" type="ORF">EDC44_1141</name>
</gene>
<accession>A0A4R2SWA1</accession>
<dbReference type="EMBL" id="SLYB01000014">
    <property type="protein sequence ID" value="TCP94759.1"/>
    <property type="molecule type" value="Genomic_DNA"/>
</dbReference>
<dbReference type="Gene3D" id="2.20.200.10">
    <property type="entry name" value="Outer membrane efflux proteins (OEP)"/>
    <property type="match status" value="1"/>
</dbReference>
<sequence>MKLKKLTLALLLSTALAGCANLDNSLNQANADFQQYQDITAQYNINEKWWELYHDNQLNHLVQQALTNNKDLALAAISVNSALYNANLLGADLVPAFNGSTSSSASRDTSTSGHGQGSTISHSGSLTVSYTLDLWRRLADAANAGEWRYKATQQDLESTRLSLINSVVVTYYQIAYLNDAIDATKDTVRYYSEINRVMQNRFRQGVADAAASDQAQQSILVAQNNLISYETARKTAEQTLRNLLNLKPNEPLNVRYPHILNVEFAGVNLNVPVSAIANRPDVRGYQYRLMSAFKDAKATQKSWFPTITLGGSLSSSGNKVDNAFNSPIGMGSVGITLPFLDWNHVKWNVKISEAAYDTARVNFEKSITTSLNEIDTNYFAYQQSVRNFENLRKQYTYNQRVSKYYENRYNAGVSELREWLTALNTERTSQISILNAKYSALSNENAIYSAMGGYYSPKR</sequence>
<evidence type="ECO:0000256" key="2">
    <source>
        <dbReference type="RuleBase" id="RU362097"/>
    </source>
</evidence>
<dbReference type="NCBIfam" id="TIGR01845">
    <property type="entry name" value="outer_NodT"/>
    <property type="match status" value="1"/>
</dbReference>
<dbReference type="AlphaFoldDB" id="A0A4R2SWA1"/>
<dbReference type="GO" id="GO:0016020">
    <property type="term" value="C:membrane"/>
    <property type="evidence" value="ECO:0007669"/>
    <property type="project" value="InterPro"/>
</dbReference>
<evidence type="ECO:0000313" key="3">
    <source>
        <dbReference type="EMBL" id="TCP94759.1"/>
    </source>
</evidence>
<keyword evidence="2 3" id="KW-0449">Lipoprotein</keyword>
<dbReference type="PANTHER" id="PTHR30203:SF32">
    <property type="entry name" value="CATION EFFLUX SYSTEM PROTEIN CUSC"/>
    <property type="match status" value="1"/>
</dbReference>
<dbReference type="NCBIfam" id="NF047721">
    <property type="entry name" value="ToxDrgExpTdeA"/>
    <property type="match status" value="1"/>
</dbReference>
<dbReference type="InterPro" id="IPR010131">
    <property type="entry name" value="MdtP/NodT-like"/>
</dbReference>
<keyword evidence="2" id="KW-0472">Membrane</keyword>
<feature type="signal peptide" evidence="2">
    <location>
        <begin position="1"/>
        <end position="20"/>
    </location>
</feature>
<dbReference type="PANTHER" id="PTHR30203">
    <property type="entry name" value="OUTER MEMBRANE CATION EFFLUX PROTEIN"/>
    <property type="match status" value="1"/>
</dbReference>
<dbReference type="InterPro" id="IPR003423">
    <property type="entry name" value="OMP_efflux"/>
</dbReference>
<proteinExistence type="inferred from homology"/>
<evidence type="ECO:0000256" key="1">
    <source>
        <dbReference type="ARBA" id="ARBA00007613"/>
    </source>
</evidence>
<dbReference type="SUPFAM" id="SSF56954">
    <property type="entry name" value="Outer membrane efflux proteins (OEP)"/>
    <property type="match status" value="1"/>
</dbReference>
<keyword evidence="2" id="KW-0732">Signal</keyword>
<evidence type="ECO:0000313" key="4">
    <source>
        <dbReference type="Proteomes" id="UP000295763"/>
    </source>
</evidence>
<dbReference type="GO" id="GO:0015562">
    <property type="term" value="F:efflux transmembrane transporter activity"/>
    <property type="evidence" value="ECO:0007669"/>
    <property type="project" value="InterPro"/>
</dbReference>
<dbReference type="Pfam" id="PF02321">
    <property type="entry name" value="OEP"/>
    <property type="match status" value="2"/>
</dbReference>
<protein>
    <submittedName>
        <fullName evidence="3">NodT family efflux transporter outer membrane factor (OMF) lipoprotein</fullName>
    </submittedName>
</protein>
<keyword evidence="4" id="KW-1185">Reference proteome</keyword>
<dbReference type="PROSITE" id="PS51257">
    <property type="entry name" value="PROKAR_LIPOPROTEIN"/>
    <property type="match status" value="1"/>
</dbReference>
<dbReference type="RefSeq" id="WP_131977026.1">
    <property type="nucleotide sequence ID" value="NZ_SLYB01000014.1"/>
</dbReference>
<keyword evidence="2" id="KW-0812">Transmembrane</keyword>
<comment type="caution">
    <text evidence="3">The sequence shown here is derived from an EMBL/GenBank/DDBJ whole genome shotgun (WGS) entry which is preliminary data.</text>
</comment>
<reference evidence="3 4" key="1">
    <citation type="submission" date="2019-03" db="EMBL/GenBank/DDBJ databases">
        <title>Genomic Encyclopedia of Type Strains, Phase IV (KMG-IV): sequencing the most valuable type-strain genomes for metagenomic binning, comparative biology and taxonomic classification.</title>
        <authorList>
            <person name="Goeker M."/>
        </authorList>
    </citation>
    <scope>NUCLEOTIDE SEQUENCE [LARGE SCALE GENOMIC DNA]</scope>
    <source>
        <strain evidence="3 4">DSM 28404</strain>
    </source>
</reference>
<dbReference type="OrthoDB" id="9770517at2"/>
<name>A0A4R2SWA1_9PAST</name>
<organism evidence="3 4">
    <name type="scientific">Cricetibacter osteomyelitidis</name>
    <dbReference type="NCBI Taxonomy" id="1521931"/>
    <lineage>
        <taxon>Bacteria</taxon>
        <taxon>Pseudomonadati</taxon>
        <taxon>Pseudomonadota</taxon>
        <taxon>Gammaproteobacteria</taxon>
        <taxon>Pasteurellales</taxon>
        <taxon>Pasteurellaceae</taxon>
        <taxon>Cricetibacter</taxon>
    </lineage>
</organism>
<dbReference type="Proteomes" id="UP000295763">
    <property type="component" value="Unassembled WGS sequence"/>
</dbReference>
<comment type="similarity">
    <text evidence="1 2">Belongs to the outer membrane factor (OMF) (TC 1.B.17) family.</text>
</comment>
<feature type="chain" id="PRO_5021018980" evidence="2">
    <location>
        <begin position="21"/>
        <end position="459"/>
    </location>
</feature>